<protein>
    <submittedName>
        <fullName evidence="4">Lamin tail domain-containing protein</fullName>
    </submittedName>
</protein>
<dbReference type="SUPFAM" id="SSF74853">
    <property type="entry name" value="Lamin A/C globular tail domain"/>
    <property type="match status" value="2"/>
</dbReference>
<dbReference type="InterPro" id="IPR001322">
    <property type="entry name" value="Lamin_tail_dom"/>
</dbReference>
<keyword evidence="5" id="KW-1185">Reference proteome</keyword>
<dbReference type="EMBL" id="JANWGH010000003">
    <property type="protein sequence ID" value="MCS5491456.1"/>
    <property type="molecule type" value="Genomic_DNA"/>
</dbReference>
<evidence type="ECO:0000256" key="1">
    <source>
        <dbReference type="ARBA" id="ARBA00022729"/>
    </source>
</evidence>
<evidence type="ECO:0000313" key="4">
    <source>
        <dbReference type="EMBL" id="MCS5491456.1"/>
    </source>
</evidence>
<dbReference type="RefSeq" id="WP_259415112.1">
    <property type="nucleotide sequence ID" value="NZ_JANWGH010000003.1"/>
</dbReference>
<feature type="domain" description="LTD" evidence="3">
    <location>
        <begin position="280"/>
        <end position="405"/>
    </location>
</feature>
<dbReference type="Gene3D" id="2.60.40.1220">
    <property type="match status" value="1"/>
</dbReference>
<reference evidence="4 5" key="1">
    <citation type="submission" date="2022-08" db="EMBL/GenBank/DDBJ databases">
        <title>Algoriphagus sp. CAU 1643 isolated from mud.</title>
        <authorList>
            <person name="Kim W."/>
        </authorList>
    </citation>
    <scope>NUCLEOTIDE SEQUENCE [LARGE SCALE GENOMIC DNA]</scope>
    <source>
        <strain evidence="4 5">CAU 1643</strain>
    </source>
</reference>
<keyword evidence="1 2" id="KW-0732">Signal</keyword>
<accession>A0ABT2G885</accession>
<evidence type="ECO:0000259" key="3">
    <source>
        <dbReference type="PROSITE" id="PS51841"/>
    </source>
</evidence>
<comment type="caution">
    <text evidence="4">The sequence shown here is derived from an EMBL/GenBank/DDBJ whole genome shotgun (WGS) entry which is preliminary data.</text>
</comment>
<dbReference type="InterPro" id="IPR036415">
    <property type="entry name" value="Lamin_tail_dom_sf"/>
</dbReference>
<sequence length="833" mass="93618">MKFFNLIAYLVCFSFAGNAWSQTIKQDFESAFEIQSFPEAFLSGWYGNDVRSTSSRIFQANGAGINSSKALAVQPISSFVGELTIRLNLAEYSEPSIRFWARSVRNGSGNRPAVVSYSFSNQLEGEFSGDVLLASENEFANEDQDFRLFQIKLPDEFLSEEEVYLKIWVRYGPGSGSCARWFMDDFEFGDWEEDRQPPEFVSVRGYSKDQLELRFSEALDPVFSQIQLNYDLEGIEPSEASLKQDSVVILSFSQELEEGRNYQIAIRQISDLVGNFLEDTTINFVFQDPTDIAYKDLVINELMPAPRDGNDLPNVEYLELYHQGEKDFRLGGLVLANSRTQTELHDYWLSAGEYLILAPASSADLFQEYGNFLAVENWPTLLNSGDELSLIDLEGELIDQITYTTATWGGSEFSGGGFSLEVVNPILLCDQAAYLKPSIDPRRGTPGMENSVLDLSPDEESPQIIDYYFQTDRQLTIQFSETIQPKLEESFVSFNPSLLLDTIWVEDNLLIIELEDEFPENQVFELQLTSISDCSGNQISSQVLEVIRPKIAEKGEVFLNELLFNPKSGSPKFVELVNATDLYLDVGSWSIANLDDQGEVNQIRKLSDGSLVMPPRSFLAITTDQARLKLDYPKSSNGLFYQISSLPSYPISGGTVLLLDADGNQVEQFAYSEDLHHPLLRNPKGVSLERVSVASPADFSGNWHSASGTEEYATPGRENSLQIPDEFSSELIQIDPEIFDPEGSNGNTFTTIRYQVNQAGWVGTFRIYDIAGRLLQVLAQNEILGREGLYTWTGVDSQGRRLRPGYYVLLVELFDLDGRVQTIKKTIVIAERI</sequence>
<dbReference type="PROSITE" id="PS51841">
    <property type="entry name" value="LTD"/>
    <property type="match status" value="2"/>
</dbReference>
<evidence type="ECO:0000256" key="2">
    <source>
        <dbReference type="SAM" id="SignalP"/>
    </source>
</evidence>
<organism evidence="4 5">
    <name type="scientific">Algoriphagus limi</name>
    <dbReference type="NCBI Taxonomy" id="2975273"/>
    <lineage>
        <taxon>Bacteria</taxon>
        <taxon>Pseudomonadati</taxon>
        <taxon>Bacteroidota</taxon>
        <taxon>Cytophagia</taxon>
        <taxon>Cytophagales</taxon>
        <taxon>Cyclobacteriaceae</taxon>
        <taxon>Algoriphagus</taxon>
    </lineage>
</organism>
<dbReference type="Pfam" id="PF00932">
    <property type="entry name" value="LTD"/>
    <property type="match status" value="1"/>
</dbReference>
<dbReference type="Proteomes" id="UP001206788">
    <property type="component" value="Unassembled WGS sequence"/>
</dbReference>
<feature type="chain" id="PRO_5045484787" evidence="2">
    <location>
        <begin position="22"/>
        <end position="833"/>
    </location>
</feature>
<dbReference type="Gene3D" id="2.60.40.4070">
    <property type="match status" value="1"/>
</dbReference>
<evidence type="ECO:0000313" key="5">
    <source>
        <dbReference type="Proteomes" id="UP001206788"/>
    </source>
</evidence>
<feature type="signal peptide" evidence="2">
    <location>
        <begin position="1"/>
        <end position="21"/>
    </location>
</feature>
<feature type="domain" description="LTD" evidence="3">
    <location>
        <begin position="545"/>
        <end position="673"/>
    </location>
</feature>
<dbReference type="InterPro" id="IPR014755">
    <property type="entry name" value="Cu-Rt/internalin_Ig-like"/>
</dbReference>
<gene>
    <name evidence="4" type="ORF">NY014_13505</name>
</gene>
<name>A0ABT2G885_9BACT</name>
<proteinExistence type="predicted"/>